<dbReference type="Proteomes" id="UP000254069">
    <property type="component" value="Unassembled WGS sequence"/>
</dbReference>
<evidence type="ECO:0000313" key="2">
    <source>
        <dbReference type="EMBL" id="SUI58349.1"/>
    </source>
</evidence>
<accession>A0A379ZB91</accession>
<name>A0A379ZB91_9GAMM</name>
<proteinExistence type="predicted"/>
<reference evidence="2 3" key="1">
    <citation type="submission" date="2018-06" db="EMBL/GenBank/DDBJ databases">
        <authorList>
            <consortium name="Pathogen Informatics"/>
            <person name="Doyle S."/>
        </authorList>
    </citation>
    <scope>NUCLEOTIDE SEQUENCE [LARGE SCALE GENOMIC DNA]</scope>
    <source>
        <strain evidence="2 3">NCTC10738</strain>
    </source>
</reference>
<dbReference type="AlphaFoldDB" id="A0A379ZB91"/>
<dbReference type="InterPro" id="IPR021302">
    <property type="entry name" value="DUF2780_VcgC/VcgE"/>
</dbReference>
<evidence type="ECO:0000256" key="1">
    <source>
        <dbReference type="SAM" id="SignalP"/>
    </source>
</evidence>
<dbReference type="RefSeq" id="WP_115389437.1">
    <property type="nucleotide sequence ID" value="NZ_JADZHC010000089.1"/>
</dbReference>
<dbReference type="Pfam" id="PF11075">
    <property type="entry name" value="DUF2780"/>
    <property type="match status" value="1"/>
</dbReference>
<sequence>MKAYITAAVIVGSLLAAPAQAGWFEKHTSNTQTQADTATNTQTATQNSELVGTVMSQLGLTQTQAEGGLGSLLGLAKTSLGQESFSPIADSIPGIDGLLAAAPKLDGNSGMTGLLSKAGDLGNSLQGSAMVYDAFAKLGISKELAAPMIDIVKNYLQSSGGEGTADLLVKGLGSLL</sequence>
<keyword evidence="3" id="KW-1185">Reference proteome</keyword>
<gene>
    <name evidence="2" type="ORF">NCTC10738_01396</name>
</gene>
<organism evidence="2 3">
    <name type="scientific">Shewanella algae</name>
    <dbReference type="NCBI Taxonomy" id="38313"/>
    <lineage>
        <taxon>Bacteria</taxon>
        <taxon>Pseudomonadati</taxon>
        <taxon>Pseudomonadota</taxon>
        <taxon>Gammaproteobacteria</taxon>
        <taxon>Alteromonadales</taxon>
        <taxon>Shewanellaceae</taxon>
        <taxon>Shewanella</taxon>
    </lineage>
</organism>
<protein>
    <submittedName>
        <fullName evidence="2">Protein of uncharacterized function VcgC/VcgE (DUF2780)</fullName>
    </submittedName>
</protein>
<feature type="chain" id="PRO_5016689974" evidence="1">
    <location>
        <begin position="22"/>
        <end position="176"/>
    </location>
</feature>
<feature type="signal peptide" evidence="1">
    <location>
        <begin position="1"/>
        <end position="21"/>
    </location>
</feature>
<dbReference type="EMBL" id="UGYO01000001">
    <property type="protein sequence ID" value="SUI58349.1"/>
    <property type="molecule type" value="Genomic_DNA"/>
</dbReference>
<evidence type="ECO:0000313" key="3">
    <source>
        <dbReference type="Proteomes" id="UP000254069"/>
    </source>
</evidence>
<keyword evidence="1" id="KW-0732">Signal</keyword>